<dbReference type="OrthoDB" id="9785015at2"/>
<dbReference type="InterPro" id="IPR050682">
    <property type="entry name" value="ModA/WtpA"/>
</dbReference>
<keyword evidence="2 6" id="KW-0500">Molybdenum</keyword>
<dbReference type="NCBIfam" id="TIGR01256">
    <property type="entry name" value="modA"/>
    <property type="match status" value="1"/>
</dbReference>
<reference evidence="8" key="1">
    <citation type="journal article" date="2015" name="Proc. Natl. Acad. Sci. U.S.A.">
        <title>Bacterial clade with the ribosomal RNA operon on a small plasmid rather than the chromosome.</title>
        <authorList>
            <person name="Anda M."/>
            <person name="Ohtsubo Y."/>
            <person name="Okubo T."/>
            <person name="Sugawara M."/>
            <person name="Nagata Y."/>
            <person name="Tsuda M."/>
            <person name="Minamisawa K."/>
            <person name="Mitsui H."/>
        </authorList>
    </citation>
    <scope>NUCLEOTIDE SEQUENCE</scope>
    <source>
        <strain evidence="8">JCM 14755</strain>
    </source>
</reference>
<dbReference type="SUPFAM" id="SSF53850">
    <property type="entry name" value="Periplasmic binding protein-like II"/>
    <property type="match status" value="1"/>
</dbReference>
<comment type="similarity">
    <text evidence="1">Belongs to the bacterial solute-binding protein ModA family.</text>
</comment>
<dbReference type="EMBL" id="LC066375">
    <property type="protein sequence ID" value="BAT27305.1"/>
    <property type="molecule type" value="Genomic_DNA"/>
</dbReference>
<dbReference type="PANTHER" id="PTHR30632">
    <property type="entry name" value="MOLYBDATE-BINDING PERIPLASMIC PROTEIN"/>
    <property type="match status" value="1"/>
</dbReference>
<dbReference type="GO" id="GO:0030973">
    <property type="term" value="F:molybdate ion binding"/>
    <property type="evidence" value="ECO:0007669"/>
    <property type="project" value="InterPro"/>
</dbReference>
<dbReference type="PANTHER" id="PTHR30632:SF14">
    <property type="entry name" value="TUNGSTATE_MOLYBDATE_CHROMATE-BINDING PROTEIN MODA"/>
    <property type="match status" value="1"/>
</dbReference>
<evidence type="ECO:0000256" key="3">
    <source>
        <dbReference type="ARBA" id="ARBA00022723"/>
    </source>
</evidence>
<comment type="subunit">
    <text evidence="5">The complex is composed of two ATP-binding proteins (ModC), two transmembrane proteins (ModB) and a solute-binding protein (ModA).</text>
</comment>
<evidence type="ECO:0000256" key="4">
    <source>
        <dbReference type="ARBA" id="ARBA00022729"/>
    </source>
</evidence>
<dbReference type="CDD" id="cd13539">
    <property type="entry name" value="PBP2_AvModA"/>
    <property type="match status" value="1"/>
</dbReference>
<evidence type="ECO:0000256" key="2">
    <source>
        <dbReference type="ARBA" id="ARBA00022505"/>
    </source>
</evidence>
<evidence type="ECO:0000256" key="6">
    <source>
        <dbReference type="PIRSR" id="PIRSR004846-1"/>
    </source>
</evidence>
<feature type="chain" id="PRO_5006014971" evidence="7">
    <location>
        <begin position="22"/>
        <end position="248"/>
    </location>
</feature>
<dbReference type="GO" id="GO:0046872">
    <property type="term" value="F:metal ion binding"/>
    <property type="evidence" value="ECO:0007669"/>
    <property type="project" value="UniProtKB-KW"/>
</dbReference>
<dbReference type="Pfam" id="PF13531">
    <property type="entry name" value="SBP_bac_11"/>
    <property type="match status" value="1"/>
</dbReference>
<evidence type="ECO:0000256" key="1">
    <source>
        <dbReference type="ARBA" id="ARBA00009175"/>
    </source>
</evidence>
<dbReference type="InterPro" id="IPR044084">
    <property type="entry name" value="AvModA-like_subst-bd"/>
</dbReference>
<name>A0A0N7KXM1_9HYPH</name>
<dbReference type="GO" id="GO:1901359">
    <property type="term" value="F:tungstate binding"/>
    <property type="evidence" value="ECO:0007669"/>
    <property type="project" value="UniProtKB-ARBA"/>
</dbReference>
<organism evidence="8">
    <name type="scientific">Aureimonas frigidaquae</name>
    <dbReference type="NCBI Taxonomy" id="424757"/>
    <lineage>
        <taxon>Bacteria</taxon>
        <taxon>Pseudomonadati</taxon>
        <taxon>Pseudomonadota</taxon>
        <taxon>Alphaproteobacteria</taxon>
        <taxon>Hyphomicrobiales</taxon>
        <taxon>Aurantimonadaceae</taxon>
        <taxon>Aureimonas</taxon>
    </lineage>
</organism>
<dbReference type="GO" id="GO:0015689">
    <property type="term" value="P:molybdate ion transport"/>
    <property type="evidence" value="ECO:0007669"/>
    <property type="project" value="InterPro"/>
</dbReference>
<dbReference type="FunFam" id="3.40.190.10:FF:000035">
    <property type="entry name" value="Molybdate ABC transporter substrate-binding protein"/>
    <property type="match status" value="1"/>
</dbReference>
<sequence length="248" mass="25721">MRAIILSLCLCSAVAPQIARAGTVSVAVASNFTEAANELSAAFSAATGDRAVLSFGATGQFYAQITQGAPFEVFLAADDERPQRAVAEGFGVEGSVFTFAVGQLVLYSASPGVVTGPQTLTAGDFERIAIANPQTAPYGAAAVEVMQGLGVLDALEGKIVQGQNIGQAFQFVATGNARLGFVALGQVALLDGGSRWIVPQELYTPIRQDAVLLTKGRDNPAAAAFLVFLKGDAAQRIIARHGYGLDER</sequence>
<evidence type="ECO:0000256" key="5">
    <source>
        <dbReference type="ARBA" id="ARBA00062515"/>
    </source>
</evidence>
<dbReference type="Gene3D" id="3.40.190.10">
    <property type="entry name" value="Periplasmic binding protein-like II"/>
    <property type="match status" value="2"/>
</dbReference>
<feature type="binding site" evidence="6">
    <location>
        <position position="165"/>
    </location>
    <ligand>
        <name>molybdate</name>
        <dbReference type="ChEBI" id="CHEBI:36264"/>
    </ligand>
</feature>
<protein>
    <submittedName>
        <fullName evidence="8">Periplasmic substrate-binding protein, ABC-type molybdate transporter</fullName>
    </submittedName>
</protein>
<dbReference type="PIRSF" id="PIRSF004846">
    <property type="entry name" value="ModA"/>
    <property type="match status" value="1"/>
</dbReference>
<keyword evidence="4 7" id="KW-0732">Signal</keyword>
<feature type="binding site" evidence="6">
    <location>
        <position position="58"/>
    </location>
    <ligand>
        <name>molybdate</name>
        <dbReference type="ChEBI" id="CHEBI:36264"/>
    </ligand>
</feature>
<dbReference type="RefSeq" id="WP_083507925.1">
    <property type="nucleotide sequence ID" value="NZ_BBWR01000012.1"/>
</dbReference>
<dbReference type="InterPro" id="IPR005950">
    <property type="entry name" value="ModA"/>
</dbReference>
<accession>A0A0N7KXM1</accession>
<proteinExistence type="inferred from homology"/>
<evidence type="ECO:0000313" key="8">
    <source>
        <dbReference type="EMBL" id="BAT27305.1"/>
    </source>
</evidence>
<dbReference type="AlphaFoldDB" id="A0A0N7KXM1"/>
<evidence type="ECO:0000256" key="7">
    <source>
        <dbReference type="SAM" id="SignalP"/>
    </source>
</evidence>
<keyword evidence="3 6" id="KW-0479">Metal-binding</keyword>
<feature type="signal peptide" evidence="7">
    <location>
        <begin position="1"/>
        <end position="21"/>
    </location>
</feature>